<feature type="non-terminal residue" evidence="1">
    <location>
        <position position="83"/>
    </location>
</feature>
<dbReference type="Proteomes" id="UP001140234">
    <property type="component" value="Unassembled WGS sequence"/>
</dbReference>
<evidence type="ECO:0000313" key="2">
    <source>
        <dbReference type="Proteomes" id="UP001140234"/>
    </source>
</evidence>
<evidence type="ECO:0000313" key="1">
    <source>
        <dbReference type="EMBL" id="KAJ2759167.1"/>
    </source>
</evidence>
<comment type="caution">
    <text evidence="1">The sequence shown here is derived from an EMBL/GenBank/DDBJ whole genome shotgun (WGS) entry which is preliminary data.</text>
</comment>
<protein>
    <submittedName>
        <fullName evidence="1">Uncharacterized protein</fullName>
    </submittedName>
</protein>
<sequence>AGAGVPAGAPTGRGGCRRGWRFRAPAAAAGPADGAAGMRLTSLSRPATRTTTTTTTLSLMAPTMTARTARAQRIPGSRRSPRQ</sequence>
<reference evidence="1" key="1">
    <citation type="submission" date="2022-07" db="EMBL/GenBank/DDBJ databases">
        <title>Phylogenomic reconstructions and comparative analyses of Kickxellomycotina fungi.</title>
        <authorList>
            <person name="Reynolds N.K."/>
            <person name="Stajich J.E."/>
            <person name="Barry K."/>
            <person name="Grigoriev I.V."/>
            <person name="Crous P."/>
            <person name="Smith M.E."/>
        </authorList>
    </citation>
    <scope>NUCLEOTIDE SEQUENCE</scope>
    <source>
        <strain evidence="1">CBS 109366</strain>
    </source>
</reference>
<keyword evidence="2" id="KW-1185">Reference proteome</keyword>
<feature type="non-terminal residue" evidence="1">
    <location>
        <position position="1"/>
    </location>
</feature>
<organism evidence="1 2">
    <name type="scientific">Coemansia nantahalensis</name>
    <dbReference type="NCBI Taxonomy" id="2789366"/>
    <lineage>
        <taxon>Eukaryota</taxon>
        <taxon>Fungi</taxon>
        <taxon>Fungi incertae sedis</taxon>
        <taxon>Zoopagomycota</taxon>
        <taxon>Kickxellomycotina</taxon>
        <taxon>Kickxellomycetes</taxon>
        <taxon>Kickxellales</taxon>
        <taxon>Kickxellaceae</taxon>
        <taxon>Coemansia</taxon>
    </lineage>
</organism>
<proteinExistence type="predicted"/>
<dbReference type="EMBL" id="JANBUJ010003873">
    <property type="protein sequence ID" value="KAJ2759167.1"/>
    <property type="molecule type" value="Genomic_DNA"/>
</dbReference>
<accession>A0ACC1JJE5</accession>
<name>A0ACC1JJE5_9FUNG</name>
<gene>
    <name evidence="1" type="ORF">IWQ57_006626</name>
</gene>